<keyword evidence="3" id="KW-1003">Cell membrane</keyword>
<feature type="transmembrane region" description="Helical" evidence="7">
    <location>
        <begin position="235"/>
        <end position="253"/>
    </location>
</feature>
<sequence length="341" mass="38172">MTTPELAISLLWLFLFSYIILASVEFGAGFLLFWARVRKWPREVEEVIEKYLSPFWEVTNVFLIAFVVGLVGFFPKSAYVYGTVLLLPGTIALLLLILKGTFFAYFHYAKVRSPLAVFLQAVTGLLLPLVLVSIIPVSEGGFVVEQDGKLVLLFGEVLKSPLQWTFVLFALLSVLFVSAVFLHFYASRAGSPVAREKFRLAALNTGLPALGAGAFILLPLANHRPEHFLAMSTEYSWLLLLSGFLFVNAYMFLQRGKWPGLTFLLVIGQYAAAVAAYGYSHMPYLLYPLLNIEEAFVNPTMAKYLFWTLGLGYLVLIPGLFILAWLFLFSDTYVKGKAKNV</sequence>
<feature type="transmembrane region" description="Helical" evidence="7">
    <location>
        <begin position="198"/>
        <end position="220"/>
    </location>
</feature>
<dbReference type="RefSeq" id="WP_087457223.1">
    <property type="nucleotide sequence ID" value="NZ_CP021434.1"/>
</dbReference>
<proteinExistence type="inferred from homology"/>
<gene>
    <name evidence="8" type="ORF">CBW65_13050</name>
</gene>
<keyword evidence="6 7" id="KW-0472">Membrane</keyword>
<feature type="transmembrane region" description="Helical" evidence="7">
    <location>
        <begin position="117"/>
        <end position="144"/>
    </location>
</feature>
<evidence type="ECO:0000256" key="1">
    <source>
        <dbReference type="ARBA" id="ARBA00004651"/>
    </source>
</evidence>
<feature type="transmembrane region" description="Helical" evidence="7">
    <location>
        <begin position="6"/>
        <end position="34"/>
    </location>
</feature>
<feature type="transmembrane region" description="Helical" evidence="7">
    <location>
        <begin position="304"/>
        <end position="329"/>
    </location>
</feature>
<dbReference type="OrthoDB" id="2416742at2"/>
<evidence type="ECO:0000256" key="4">
    <source>
        <dbReference type="ARBA" id="ARBA00022692"/>
    </source>
</evidence>
<keyword evidence="9" id="KW-1185">Reference proteome</keyword>
<name>A0A1Y0IR71_9BACL</name>
<dbReference type="KEGG" id="tum:CBW65_13050"/>
<dbReference type="InterPro" id="IPR003317">
    <property type="entry name" value="Cyt-d_oxidase_su2"/>
</dbReference>
<evidence type="ECO:0000256" key="7">
    <source>
        <dbReference type="SAM" id="Phobius"/>
    </source>
</evidence>
<feature type="transmembrane region" description="Helical" evidence="7">
    <location>
        <begin position="80"/>
        <end position="105"/>
    </location>
</feature>
<dbReference type="EMBL" id="CP021434">
    <property type="protein sequence ID" value="ARU61853.1"/>
    <property type="molecule type" value="Genomic_DNA"/>
</dbReference>
<evidence type="ECO:0000256" key="5">
    <source>
        <dbReference type="ARBA" id="ARBA00022989"/>
    </source>
</evidence>
<comment type="similarity">
    <text evidence="2">Belongs to the cytochrome ubiquinol oxidase subunit 2 family.</text>
</comment>
<reference evidence="9" key="1">
    <citation type="submission" date="2017-05" db="EMBL/GenBank/DDBJ databases">
        <authorList>
            <person name="Sung H."/>
        </authorList>
    </citation>
    <scope>NUCLEOTIDE SEQUENCE [LARGE SCALE GENOMIC DNA]</scope>
    <source>
        <strain evidence="9">AR23208</strain>
    </source>
</reference>
<dbReference type="Proteomes" id="UP000195437">
    <property type="component" value="Chromosome"/>
</dbReference>
<feature type="transmembrane region" description="Helical" evidence="7">
    <location>
        <begin position="164"/>
        <end position="186"/>
    </location>
</feature>
<feature type="transmembrane region" description="Helical" evidence="7">
    <location>
        <begin position="260"/>
        <end position="279"/>
    </location>
</feature>
<evidence type="ECO:0000256" key="2">
    <source>
        <dbReference type="ARBA" id="ARBA00007543"/>
    </source>
</evidence>
<evidence type="ECO:0000313" key="9">
    <source>
        <dbReference type="Proteomes" id="UP000195437"/>
    </source>
</evidence>
<evidence type="ECO:0000313" key="8">
    <source>
        <dbReference type="EMBL" id="ARU61853.1"/>
    </source>
</evidence>
<protein>
    <recommendedName>
        <fullName evidence="10">Cytochrome D ubiquinol oxidase subunit II</fullName>
    </recommendedName>
</protein>
<dbReference type="GO" id="GO:0005886">
    <property type="term" value="C:plasma membrane"/>
    <property type="evidence" value="ECO:0007669"/>
    <property type="project" value="UniProtKB-SubCell"/>
</dbReference>
<dbReference type="Pfam" id="PF02322">
    <property type="entry name" value="Cyt_bd_oxida_II"/>
    <property type="match status" value="1"/>
</dbReference>
<comment type="subcellular location">
    <subcellularLocation>
        <location evidence="1">Cell membrane</location>
        <topology evidence="1">Multi-pass membrane protein</topology>
    </subcellularLocation>
</comment>
<feature type="transmembrane region" description="Helical" evidence="7">
    <location>
        <begin position="55"/>
        <end position="74"/>
    </location>
</feature>
<keyword evidence="5 7" id="KW-1133">Transmembrane helix</keyword>
<evidence type="ECO:0000256" key="6">
    <source>
        <dbReference type="ARBA" id="ARBA00023136"/>
    </source>
</evidence>
<evidence type="ECO:0008006" key="10">
    <source>
        <dbReference type="Google" id="ProtNLM"/>
    </source>
</evidence>
<dbReference type="AlphaFoldDB" id="A0A1Y0IR71"/>
<accession>A0A1Y0IR71</accession>
<keyword evidence="4 7" id="KW-0812">Transmembrane</keyword>
<organism evidence="8 9">
    <name type="scientific">Tumebacillus avium</name>
    <dbReference type="NCBI Taxonomy" id="1903704"/>
    <lineage>
        <taxon>Bacteria</taxon>
        <taxon>Bacillati</taxon>
        <taxon>Bacillota</taxon>
        <taxon>Bacilli</taxon>
        <taxon>Bacillales</taxon>
        <taxon>Alicyclobacillaceae</taxon>
        <taxon>Tumebacillus</taxon>
    </lineage>
</organism>
<evidence type="ECO:0000256" key="3">
    <source>
        <dbReference type="ARBA" id="ARBA00022475"/>
    </source>
</evidence>